<protein>
    <recommendedName>
        <fullName evidence="1">BTB domain-containing protein</fullName>
    </recommendedName>
</protein>
<organism evidence="2">
    <name type="scientific">Arcella intermedia</name>
    <dbReference type="NCBI Taxonomy" id="1963864"/>
    <lineage>
        <taxon>Eukaryota</taxon>
        <taxon>Amoebozoa</taxon>
        <taxon>Tubulinea</taxon>
        <taxon>Elardia</taxon>
        <taxon>Arcellinida</taxon>
        <taxon>Sphaerothecina</taxon>
        <taxon>Arcellidae</taxon>
        <taxon>Arcella</taxon>
    </lineage>
</organism>
<proteinExistence type="predicted"/>
<evidence type="ECO:0000313" key="2">
    <source>
        <dbReference type="EMBL" id="NDV34989.1"/>
    </source>
</evidence>
<dbReference type="SMART" id="SM00225">
    <property type="entry name" value="BTB"/>
    <property type="match status" value="1"/>
</dbReference>
<dbReference type="PANTHER" id="PTHR24413">
    <property type="entry name" value="SPECKLE-TYPE POZ PROTEIN"/>
    <property type="match status" value="1"/>
</dbReference>
<dbReference type="Gene3D" id="3.30.710.10">
    <property type="entry name" value="Potassium Channel Kv1.1, Chain A"/>
    <property type="match status" value="2"/>
</dbReference>
<reference evidence="2" key="1">
    <citation type="journal article" date="2020" name="J. Eukaryot. Microbiol.">
        <title>De novo Sequencing, Assembly and Annotation of the Transcriptome for the Free-Living Testate Amoeba Arcella intermedia.</title>
        <authorList>
            <person name="Ribeiro G.M."/>
            <person name="Porfirio-Sousa A.L."/>
            <person name="Maurer-Alcala X.X."/>
            <person name="Katz L.A."/>
            <person name="Lahr D.J.G."/>
        </authorList>
    </citation>
    <scope>NUCLEOTIDE SEQUENCE</scope>
</reference>
<dbReference type="InterPro" id="IPR011705">
    <property type="entry name" value="BACK"/>
</dbReference>
<sequence length="270" mass="31720">MSSRSTAFYNLLMQEKKNTPDNNLIHINIEHYSYDQFYALLVFIYAEIIDFNVLLEMEKMISEYSVTRLIEYLKFIRKEISTIPPSTFHEDFLKTLLPEDSEITKLFGNVSFKIDDKMITTHKVFLCARSEYFNTMFAKGMLESQTNVIQILTDKNMEFGHPVENVNNLLQYIYSDKLDIDVNAAIGLLPLTTQYNMERCKHLCESIIEKEVETDTVLFVFQVARFYGADKLKEYCLSLIKKDLKKVQQTETWKTLSNQELEEIMKHSQT</sequence>
<dbReference type="Pfam" id="PF00651">
    <property type="entry name" value="BTB"/>
    <property type="match status" value="2"/>
</dbReference>
<dbReference type="CDD" id="cd14733">
    <property type="entry name" value="BACK"/>
    <property type="match status" value="1"/>
</dbReference>
<dbReference type="InterPro" id="IPR000210">
    <property type="entry name" value="BTB/POZ_dom"/>
</dbReference>
<dbReference type="InterPro" id="IPR011333">
    <property type="entry name" value="SKP1/BTB/POZ_sf"/>
</dbReference>
<evidence type="ECO:0000259" key="1">
    <source>
        <dbReference type="PROSITE" id="PS50097"/>
    </source>
</evidence>
<dbReference type="SUPFAM" id="SSF54695">
    <property type="entry name" value="POZ domain"/>
    <property type="match status" value="1"/>
</dbReference>
<dbReference type="AlphaFoldDB" id="A0A6B2LD78"/>
<dbReference type="EMBL" id="GIBP01006020">
    <property type="protein sequence ID" value="NDV34989.1"/>
    <property type="molecule type" value="Transcribed_RNA"/>
</dbReference>
<name>A0A6B2LD78_9EUKA</name>
<dbReference type="Pfam" id="PF07707">
    <property type="entry name" value="BACK"/>
    <property type="match status" value="1"/>
</dbReference>
<accession>A0A6B2LD78</accession>
<feature type="domain" description="BTB" evidence="1">
    <location>
        <begin position="108"/>
        <end position="182"/>
    </location>
</feature>
<feature type="domain" description="BTB" evidence="1">
    <location>
        <begin position="1"/>
        <end position="53"/>
    </location>
</feature>
<dbReference type="PROSITE" id="PS50097">
    <property type="entry name" value="BTB"/>
    <property type="match status" value="2"/>
</dbReference>